<dbReference type="Proteomes" id="UP000051181">
    <property type="component" value="Unassembled WGS sequence"/>
</dbReference>
<dbReference type="SUPFAM" id="SSF55469">
    <property type="entry name" value="FMN-dependent nitroreductase-like"/>
    <property type="match status" value="1"/>
</dbReference>
<organism evidence="4 5">
    <name type="scientific">Loigolactobacillus coryniformis subsp. coryniformis KCTC 3167 = DSM 20001</name>
    <dbReference type="NCBI Taxonomy" id="913848"/>
    <lineage>
        <taxon>Bacteria</taxon>
        <taxon>Bacillati</taxon>
        <taxon>Bacillota</taxon>
        <taxon>Bacilli</taxon>
        <taxon>Lactobacillales</taxon>
        <taxon>Lactobacillaceae</taxon>
        <taxon>Loigolactobacillus</taxon>
    </lineage>
</organism>
<sequence>MAELETIIHERHSVRRYETNHPISTTELDDMIATAALAPTAMNKQPLRYLVLDSPEARTKLLQQASFNQSQIETASSLVLIVADLVNDDASAFSTSHGTPAPDAGTLTNHALNAGLAGMQLMLIAQNRGYVTNPMTGFNHNEILSAFGIDKERYVPLLLIAIGKSNDHGQASEHKPLNQILLRK</sequence>
<gene>
    <name evidence="4" type="ORF">FD22_GL002558</name>
</gene>
<evidence type="ECO:0000256" key="1">
    <source>
        <dbReference type="ARBA" id="ARBA00007118"/>
    </source>
</evidence>
<evidence type="ECO:0000259" key="3">
    <source>
        <dbReference type="Pfam" id="PF00881"/>
    </source>
</evidence>
<dbReference type="PANTHER" id="PTHR43673:SF10">
    <property type="entry name" value="NADH DEHYDROGENASE_NAD(P)H NITROREDUCTASE XCC3605-RELATED"/>
    <property type="match status" value="1"/>
</dbReference>
<dbReference type="InterPro" id="IPR000415">
    <property type="entry name" value="Nitroreductase-like"/>
</dbReference>
<proteinExistence type="inferred from homology"/>
<dbReference type="InterPro" id="IPR029479">
    <property type="entry name" value="Nitroreductase"/>
</dbReference>
<dbReference type="RefSeq" id="WP_010008955.1">
    <property type="nucleotide sequence ID" value="NZ_AZCN01000092.1"/>
</dbReference>
<dbReference type="Gene3D" id="3.40.109.10">
    <property type="entry name" value="NADH Oxidase"/>
    <property type="match status" value="1"/>
</dbReference>
<reference evidence="4 5" key="1">
    <citation type="journal article" date="2015" name="Genome Announc.">
        <title>Expanding the biotechnology potential of lactobacilli through comparative genomics of 213 strains and associated genera.</title>
        <authorList>
            <person name="Sun Z."/>
            <person name="Harris H.M."/>
            <person name="McCann A."/>
            <person name="Guo C."/>
            <person name="Argimon S."/>
            <person name="Zhang W."/>
            <person name="Yang X."/>
            <person name="Jeffery I.B."/>
            <person name="Cooney J.C."/>
            <person name="Kagawa T.F."/>
            <person name="Liu W."/>
            <person name="Song Y."/>
            <person name="Salvetti E."/>
            <person name="Wrobel A."/>
            <person name="Rasinkangas P."/>
            <person name="Parkhill J."/>
            <person name="Rea M.C."/>
            <person name="O'Sullivan O."/>
            <person name="Ritari J."/>
            <person name="Douillard F.P."/>
            <person name="Paul Ross R."/>
            <person name="Yang R."/>
            <person name="Briner A.E."/>
            <person name="Felis G.E."/>
            <person name="de Vos W.M."/>
            <person name="Barrangou R."/>
            <person name="Klaenhammer T.R."/>
            <person name="Caufield P.W."/>
            <person name="Cui Y."/>
            <person name="Zhang H."/>
            <person name="O'Toole P.W."/>
        </authorList>
    </citation>
    <scope>NUCLEOTIDE SEQUENCE [LARGE SCALE GENOMIC DNA]</scope>
    <source>
        <strain evidence="4 5">DSM 20001</strain>
    </source>
</reference>
<dbReference type="PATRIC" id="fig|913848.6.peg.2606"/>
<accession>A0A0R1EXJ5</accession>
<dbReference type="PANTHER" id="PTHR43673">
    <property type="entry name" value="NAD(P)H NITROREDUCTASE YDGI-RELATED"/>
    <property type="match status" value="1"/>
</dbReference>
<dbReference type="EMBL" id="AZCN01000092">
    <property type="protein sequence ID" value="KRK14281.1"/>
    <property type="molecule type" value="Genomic_DNA"/>
</dbReference>
<dbReference type="CDD" id="cd02137">
    <property type="entry name" value="MhqN-like"/>
    <property type="match status" value="1"/>
</dbReference>
<dbReference type="GO" id="GO:0016491">
    <property type="term" value="F:oxidoreductase activity"/>
    <property type="evidence" value="ECO:0007669"/>
    <property type="project" value="UniProtKB-KW"/>
</dbReference>
<evidence type="ECO:0000313" key="4">
    <source>
        <dbReference type="EMBL" id="KRK14281.1"/>
    </source>
</evidence>
<evidence type="ECO:0000313" key="5">
    <source>
        <dbReference type="Proteomes" id="UP000051181"/>
    </source>
</evidence>
<dbReference type="GeneID" id="65917812"/>
<dbReference type="Pfam" id="PF00881">
    <property type="entry name" value="Nitroreductase"/>
    <property type="match status" value="1"/>
</dbReference>
<evidence type="ECO:0000256" key="2">
    <source>
        <dbReference type="ARBA" id="ARBA00023002"/>
    </source>
</evidence>
<comment type="similarity">
    <text evidence="1">Belongs to the nitroreductase family.</text>
</comment>
<feature type="domain" description="Nitroreductase" evidence="3">
    <location>
        <begin position="8"/>
        <end position="164"/>
    </location>
</feature>
<dbReference type="AlphaFoldDB" id="A0A0R1EXJ5"/>
<dbReference type="eggNOG" id="COG0778">
    <property type="taxonomic scope" value="Bacteria"/>
</dbReference>
<protein>
    <submittedName>
        <fullName evidence="4">Nitroreductase</fullName>
    </submittedName>
</protein>
<keyword evidence="2" id="KW-0560">Oxidoreductase</keyword>
<name>A0A0R1EXJ5_9LACO</name>
<comment type="caution">
    <text evidence="4">The sequence shown here is derived from an EMBL/GenBank/DDBJ whole genome shotgun (WGS) entry which is preliminary data.</text>
</comment>